<evidence type="ECO:0000256" key="1">
    <source>
        <dbReference type="SAM" id="MobiDB-lite"/>
    </source>
</evidence>
<proteinExistence type="predicted"/>
<dbReference type="AlphaFoldDB" id="A0A7V8RBL5"/>
<keyword evidence="3" id="KW-1185">Reference proteome</keyword>
<accession>A0A7V8RBL5</accession>
<name>A0A7V8RBL5_9SPHN</name>
<organism evidence="2 3">
    <name type="scientific">Sphingomonas ursincola</name>
    <dbReference type="NCBI Taxonomy" id="56361"/>
    <lineage>
        <taxon>Bacteria</taxon>
        <taxon>Pseudomonadati</taxon>
        <taxon>Pseudomonadota</taxon>
        <taxon>Alphaproteobacteria</taxon>
        <taxon>Sphingomonadales</taxon>
        <taxon>Sphingomonadaceae</taxon>
        <taxon>Sphingomonas</taxon>
    </lineage>
</organism>
<gene>
    <name evidence="2" type="ORF">FG486_03760</name>
</gene>
<dbReference type="Proteomes" id="UP000589292">
    <property type="component" value="Unassembled WGS sequence"/>
</dbReference>
<evidence type="ECO:0000313" key="2">
    <source>
        <dbReference type="EMBL" id="MBA1373441.1"/>
    </source>
</evidence>
<comment type="caution">
    <text evidence="2">The sequence shown here is derived from an EMBL/GenBank/DDBJ whole genome shotgun (WGS) entry which is preliminary data.</text>
</comment>
<feature type="region of interest" description="Disordered" evidence="1">
    <location>
        <begin position="1"/>
        <end position="40"/>
    </location>
</feature>
<evidence type="ECO:0000313" key="3">
    <source>
        <dbReference type="Proteomes" id="UP000589292"/>
    </source>
</evidence>
<sequence>MSAPVLRMRRAGGRPSLRPRSDLDRLGAHKGAVDRTSRGAKGICGGSMRGKTSGRVATALMLLAIAMPSAASAATPAELAAAKRYVEGIYAKLPGDFDYRSARYAPALKALIAKDDACAEAGGGICVIDAVPFCDCQDTGSDYKLVSSTVVAKGDTGARVTVQMRNGGPKRYSVDLVLIKGSWFVSDIATPTTPSFAAKLRKGLKSGG</sequence>
<feature type="compositionally biased region" description="Basic and acidic residues" evidence="1">
    <location>
        <begin position="19"/>
        <end position="37"/>
    </location>
</feature>
<reference evidence="2 3" key="1">
    <citation type="journal article" date="1994" name="Int. J. Syst. Bacteriol.">
        <title>Phylogenetic positions of novel aerobic, bacteriochlorophyll a-containing bacteria and description of Roseococcus thiosulfatophilus gen. nov., sp. nov., Erythromicrobium ramosum gen. nov., sp. nov., and Erythrobacter litoralis sp. nov.</title>
        <authorList>
            <person name="Yurkov V."/>
            <person name="Stackebrandt E."/>
            <person name="Holmes A."/>
            <person name="Fuerst J.A."/>
            <person name="Hugenholtz P."/>
            <person name="Golecki J."/>
            <person name="Gad'on N."/>
            <person name="Gorlenko V.M."/>
            <person name="Kompantseva E.I."/>
            <person name="Drews G."/>
        </authorList>
    </citation>
    <scope>NUCLEOTIDE SEQUENCE [LARGE SCALE GENOMIC DNA]</scope>
    <source>
        <strain evidence="2 3">KR-99</strain>
    </source>
</reference>
<dbReference type="EMBL" id="VDES01000001">
    <property type="protein sequence ID" value="MBA1373441.1"/>
    <property type="molecule type" value="Genomic_DNA"/>
</dbReference>
<protein>
    <submittedName>
        <fullName evidence="2">DUF3828 domain-containing protein</fullName>
    </submittedName>
</protein>